<keyword evidence="1" id="KW-0560">Oxidoreductase</keyword>
<dbReference type="AlphaFoldDB" id="A0AAW1QFI1"/>
<evidence type="ECO:0000259" key="2">
    <source>
        <dbReference type="Pfam" id="PF07993"/>
    </source>
</evidence>
<dbReference type="Proteomes" id="UP001489004">
    <property type="component" value="Unassembled WGS sequence"/>
</dbReference>
<dbReference type="InterPro" id="IPR036291">
    <property type="entry name" value="NAD(P)-bd_dom_sf"/>
</dbReference>
<keyword evidence="1" id="KW-0521">NADP</keyword>
<keyword evidence="1" id="KW-0443">Lipid metabolism</keyword>
<gene>
    <name evidence="3" type="ORF">WJX72_006750</name>
</gene>
<dbReference type="Gene3D" id="3.40.50.720">
    <property type="entry name" value="NAD(P)-binding Rossmann-like Domain"/>
    <property type="match status" value="1"/>
</dbReference>
<evidence type="ECO:0000313" key="4">
    <source>
        <dbReference type="Proteomes" id="UP001489004"/>
    </source>
</evidence>
<dbReference type="PANTHER" id="PTHR11011:SF45">
    <property type="entry name" value="FATTY ACYL-COA REDUCTASE CG8306-RELATED"/>
    <property type="match status" value="1"/>
</dbReference>
<dbReference type="InterPro" id="IPR013120">
    <property type="entry name" value="FAR_NAD-bd"/>
</dbReference>
<dbReference type="Pfam" id="PF07993">
    <property type="entry name" value="NAD_binding_4"/>
    <property type="match status" value="1"/>
</dbReference>
<dbReference type="GO" id="GO:0080019">
    <property type="term" value="F:alcohol-forming very long-chain fatty acyl-CoA reductase activity"/>
    <property type="evidence" value="ECO:0007669"/>
    <property type="project" value="InterPro"/>
</dbReference>
<dbReference type="InterPro" id="IPR026055">
    <property type="entry name" value="FAR"/>
</dbReference>
<keyword evidence="1" id="KW-0444">Lipid biosynthesis</keyword>
<comment type="similarity">
    <text evidence="1">Belongs to the fatty acyl-CoA reductase family.</text>
</comment>
<sequence length="444" mass="48328">MTFNDKTVVLLTGCTGYIGGLVLEELLRVVGKVYVTVRTKRGQEPQQRVSSLLLEHPLFASIRNQPDGAELLAKVVAVAADLAAPACGFTALVEAELKKQVNIIIHCAASLSLELHIHDALAQTYFTTKGLLHLAQGCRSMQAFCFVSTAYVNANQPRGSLIEEKIYPLSDNGAPVQQAELVAKLMGLPIDAAETETRRLLKTFGYLNTYLLSKTLTERMVMERDGKPCPVCIVRPALCGAVAKVPCPGYIGNASGATSAILAVATGLATFTGYGLDSLLPLVPGDVVAAVVVAATAAQVAASSPAEGQSIYHVCSSATFPITLREFHDHIADYFRRDPLLKQNALLVPSQPKRMLWVSDGEFRWRAMLKTVHYWLICMVLNIMGQGRLATKLMLGWNTWKNLGSSAMDHNMRYSCEGARKLLQAHYAAVERRLTHHCCSFLQG</sequence>
<proteinExistence type="inferred from homology"/>
<protein>
    <recommendedName>
        <fullName evidence="1">Fatty acyl-CoA reductase</fullName>
        <ecNumber evidence="1">1.2.1.84</ecNumber>
    </recommendedName>
</protein>
<dbReference type="SUPFAM" id="SSF51735">
    <property type="entry name" value="NAD(P)-binding Rossmann-fold domains"/>
    <property type="match status" value="1"/>
</dbReference>
<evidence type="ECO:0000313" key="3">
    <source>
        <dbReference type="EMBL" id="KAK9820154.1"/>
    </source>
</evidence>
<comment type="caution">
    <text evidence="3">The sequence shown here is derived from an EMBL/GenBank/DDBJ whole genome shotgun (WGS) entry which is preliminary data.</text>
</comment>
<dbReference type="GO" id="GO:0035336">
    <property type="term" value="P:long-chain fatty-acyl-CoA metabolic process"/>
    <property type="evidence" value="ECO:0007669"/>
    <property type="project" value="TreeGrafter"/>
</dbReference>
<keyword evidence="4" id="KW-1185">Reference proteome</keyword>
<reference evidence="3 4" key="1">
    <citation type="journal article" date="2024" name="Nat. Commun.">
        <title>Phylogenomics reveals the evolutionary origins of lichenization in chlorophyte algae.</title>
        <authorList>
            <person name="Puginier C."/>
            <person name="Libourel C."/>
            <person name="Otte J."/>
            <person name="Skaloud P."/>
            <person name="Haon M."/>
            <person name="Grisel S."/>
            <person name="Petersen M."/>
            <person name="Berrin J.G."/>
            <person name="Delaux P.M."/>
            <person name="Dal Grande F."/>
            <person name="Keller J."/>
        </authorList>
    </citation>
    <scope>NUCLEOTIDE SEQUENCE [LARGE SCALE GENOMIC DNA]</scope>
    <source>
        <strain evidence="3 4">SAG 2043</strain>
    </source>
</reference>
<comment type="function">
    <text evidence="1">Catalyzes the reduction of fatty acyl-CoA to fatty alcohols.</text>
</comment>
<feature type="domain" description="Thioester reductase (TE)" evidence="2">
    <location>
        <begin position="11"/>
        <end position="291"/>
    </location>
</feature>
<accession>A0AAW1QFI1</accession>
<dbReference type="EMBL" id="JALJOR010000003">
    <property type="protein sequence ID" value="KAK9820154.1"/>
    <property type="molecule type" value="Genomic_DNA"/>
</dbReference>
<dbReference type="PANTHER" id="PTHR11011">
    <property type="entry name" value="MALE STERILITY PROTEIN 2-RELATED"/>
    <property type="match status" value="1"/>
</dbReference>
<comment type="catalytic activity">
    <reaction evidence="1">
        <text>a long-chain fatty acyl-CoA + 2 NADPH + 2 H(+) = a long-chain primary fatty alcohol + 2 NADP(+) + CoA</text>
        <dbReference type="Rhea" id="RHEA:52716"/>
        <dbReference type="ChEBI" id="CHEBI:15378"/>
        <dbReference type="ChEBI" id="CHEBI:57287"/>
        <dbReference type="ChEBI" id="CHEBI:57783"/>
        <dbReference type="ChEBI" id="CHEBI:58349"/>
        <dbReference type="ChEBI" id="CHEBI:77396"/>
        <dbReference type="ChEBI" id="CHEBI:83139"/>
        <dbReference type="EC" id="1.2.1.84"/>
    </reaction>
</comment>
<organism evidence="3 4">
    <name type="scientific">[Myrmecia] bisecta</name>
    <dbReference type="NCBI Taxonomy" id="41462"/>
    <lineage>
        <taxon>Eukaryota</taxon>
        <taxon>Viridiplantae</taxon>
        <taxon>Chlorophyta</taxon>
        <taxon>core chlorophytes</taxon>
        <taxon>Trebouxiophyceae</taxon>
        <taxon>Trebouxiales</taxon>
        <taxon>Trebouxiaceae</taxon>
        <taxon>Myrmecia</taxon>
    </lineage>
</organism>
<evidence type="ECO:0000256" key="1">
    <source>
        <dbReference type="RuleBase" id="RU363097"/>
    </source>
</evidence>
<name>A0AAW1QFI1_9CHLO</name>
<dbReference type="EC" id="1.2.1.84" evidence="1"/>
<dbReference type="GO" id="GO:0102965">
    <property type="term" value="F:alcohol-forming long-chain fatty acyl-CoA reductase activity"/>
    <property type="evidence" value="ECO:0007669"/>
    <property type="project" value="UniProtKB-EC"/>
</dbReference>